<keyword evidence="1" id="KW-0175">Coiled coil</keyword>
<comment type="caution">
    <text evidence="2">The sequence shown here is derived from an EMBL/GenBank/DDBJ whole genome shotgun (WGS) entry which is preliminary data.</text>
</comment>
<reference evidence="2 3" key="1">
    <citation type="submission" date="2023-05" db="EMBL/GenBank/DDBJ databases">
        <title>B98-5 Cell Line De Novo Hybrid Assembly: An Optical Mapping Approach.</title>
        <authorList>
            <person name="Kananen K."/>
            <person name="Auerbach J.A."/>
            <person name="Kautto E."/>
            <person name="Blachly J.S."/>
        </authorList>
    </citation>
    <scope>NUCLEOTIDE SEQUENCE [LARGE SCALE GENOMIC DNA]</scope>
    <source>
        <strain evidence="2">B95-8</strain>
        <tissue evidence="2">Cell line</tissue>
    </source>
</reference>
<evidence type="ECO:0000313" key="2">
    <source>
        <dbReference type="EMBL" id="KAK2106774.1"/>
    </source>
</evidence>
<sequence>MEKMENQKHFTLFIPPRLTSSQVSAVKPQTLGGDSTFFKSFNKCTEDDFEFPFAMTNLSKNGENIDSDPALQKVNFLPMLEQKSESLSRVYSKLYKEAEKIKQWKISTEAELRQKENKLQENRKIIEAQRKAIQELQE</sequence>
<evidence type="ECO:0000313" key="3">
    <source>
        <dbReference type="Proteomes" id="UP001266305"/>
    </source>
</evidence>
<dbReference type="Pfam" id="PF05483">
    <property type="entry name" value="SCP-1"/>
    <property type="match status" value="1"/>
</dbReference>
<dbReference type="PANTHER" id="PTHR46918">
    <property type="entry name" value="SYNAPTONEMAL COMPLEX PROTEIN 1"/>
    <property type="match status" value="1"/>
</dbReference>
<evidence type="ECO:0000256" key="1">
    <source>
        <dbReference type="SAM" id="Coils"/>
    </source>
</evidence>
<dbReference type="InterPro" id="IPR008827">
    <property type="entry name" value="SYCP1"/>
</dbReference>
<gene>
    <name evidence="2" type="primary">SYCP1</name>
    <name evidence="2" type="ORF">P7K49_016288</name>
</gene>
<dbReference type="EMBL" id="JASSZA010000007">
    <property type="protein sequence ID" value="KAK2106774.1"/>
    <property type="molecule type" value="Genomic_DNA"/>
</dbReference>
<keyword evidence="3" id="KW-1185">Reference proteome</keyword>
<proteinExistence type="predicted"/>
<dbReference type="PANTHER" id="PTHR46918:SF1">
    <property type="entry name" value="SYNAPTONEMAL COMPLEX PROTEIN 1"/>
    <property type="match status" value="1"/>
</dbReference>
<protein>
    <submittedName>
        <fullName evidence="2">Synaptonemal complex protein 1</fullName>
    </submittedName>
</protein>
<accession>A0ABQ9VBM2</accession>
<name>A0ABQ9VBM2_SAGOE</name>
<dbReference type="Proteomes" id="UP001266305">
    <property type="component" value="Unassembled WGS sequence"/>
</dbReference>
<feature type="coiled-coil region" evidence="1">
    <location>
        <begin position="109"/>
        <end position="136"/>
    </location>
</feature>
<organism evidence="2 3">
    <name type="scientific">Saguinus oedipus</name>
    <name type="common">Cotton-top tamarin</name>
    <name type="synonym">Oedipomidas oedipus</name>
    <dbReference type="NCBI Taxonomy" id="9490"/>
    <lineage>
        <taxon>Eukaryota</taxon>
        <taxon>Metazoa</taxon>
        <taxon>Chordata</taxon>
        <taxon>Craniata</taxon>
        <taxon>Vertebrata</taxon>
        <taxon>Euteleostomi</taxon>
        <taxon>Mammalia</taxon>
        <taxon>Eutheria</taxon>
        <taxon>Euarchontoglires</taxon>
        <taxon>Primates</taxon>
        <taxon>Haplorrhini</taxon>
        <taxon>Platyrrhini</taxon>
        <taxon>Cebidae</taxon>
        <taxon>Callitrichinae</taxon>
        <taxon>Saguinus</taxon>
    </lineage>
</organism>